<dbReference type="InterPro" id="IPR050930">
    <property type="entry name" value="MFS_Vesicular_Transporter"/>
</dbReference>
<feature type="transmembrane region" description="Helical" evidence="6">
    <location>
        <begin position="356"/>
        <end position="374"/>
    </location>
</feature>
<evidence type="ECO:0000256" key="1">
    <source>
        <dbReference type="ARBA" id="ARBA00004141"/>
    </source>
</evidence>
<dbReference type="Pfam" id="PF07690">
    <property type="entry name" value="MFS_1"/>
    <property type="match status" value="1"/>
</dbReference>
<evidence type="ECO:0000256" key="3">
    <source>
        <dbReference type="ARBA" id="ARBA00022692"/>
    </source>
</evidence>
<evidence type="ECO:0000256" key="2">
    <source>
        <dbReference type="ARBA" id="ARBA00022448"/>
    </source>
</evidence>
<reference evidence="9" key="1">
    <citation type="journal article" date="2014" name="FEMS Microbiol. Lett.">
        <title>Draft Genomic DNA Sequence of the Facultatively Methylotrophic Bacterium Acidomonas methanolica type strain MB58.</title>
        <authorList>
            <person name="Higashiura N."/>
            <person name="Hadano H."/>
            <person name="Hirakawa H."/>
            <person name="Matsutani M."/>
            <person name="Takabe S."/>
            <person name="Matsushita K."/>
            <person name="Azuma Y."/>
        </authorList>
    </citation>
    <scope>NUCLEOTIDE SEQUENCE [LARGE SCALE GENOMIC DNA]</scope>
    <source>
        <strain evidence="9">MB58</strain>
    </source>
</reference>
<dbReference type="InterPro" id="IPR011701">
    <property type="entry name" value="MFS"/>
</dbReference>
<keyword evidence="5 6" id="KW-0472">Membrane</keyword>
<dbReference type="InterPro" id="IPR020846">
    <property type="entry name" value="MFS_dom"/>
</dbReference>
<feature type="transmembrane region" description="Helical" evidence="6">
    <location>
        <begin position="60"/>
        <end position="79"/>
    </location>
</feature>
<accession>A0A023D757</accession>
<evidence type="ECO:0000256" key="5">
    <source>
        <dbReference type="ARBA" id="ARBA00023136"/>
    </source>
</evidence>
<dbReference type="PANTHER" id="PTHR23506:SF23">
    <property type="entry name" value="GH10249P"/>
    <property type="match status" value="1"/>
</dbReference>
<evidence type="ECO:0000313" key="8">
    <source>
        <dbReference type="EMBL" id="GAJ29560.1"/>
    </source>
</evidence>
<evidence type="ECO:0000256" key="4">
    <source>
        <dbReference type="ARBA" id="ARBA00022989"/>
    </source>
</evidence>
<protein>
    <recommendedName>
        <fullName evidence="7">Major facilitator superfamily (MFS) profile domain-containing protein</fullName>
    </recommendedName>
</protein>
<feature type="transmembrane region" description="Helical" evidence="6">
    <location>
        <begin position="226"/>
        <end position="247"/>
    </location>
</feature>
<keyword evidence="4 6" id="KW-1133">Transmembrane helix</keyword>
<dbReference type="SUPFAM" id="SSF103473">
    <property type="entry name" value="MFS general substrate transporter"/>
    <property type="match status" value="1"/>
</dbReference>
<organism evidence="8 9">
    <name type="scientific">Acidomonas methanolica NBRC 104435</name>
    <dbReference type="NCBI Taxonomy" id="1231351"/>
    <lineage>
        <taxon>Bacteria</taxon>
        <taxon>Pseudomonadati</taxon>
        <taxon>Pseudomonadota</taxon>
        <taxon>Alphaproteobacteria</taxon>
        <taxon>Acetobacterales</taxon>
        <taxon>Acetobacteraceae</taxon>
        <taxon>Acidomonas</taxon>
    </lineage>
</organism>
<feature type="transmembrane region" description="Helical" evidence="6">
    <location>
        <begin position="27"/>
        <end position="48"/>
    </location>
</feature>
<feature type="domain" description="Major facilitator superfamily (MFS) profile" evidence="7">
    <location>
        <begin position="227"/>
        <end position="414"/>
    </location>
</feature>
<feature type="transmembrane region" description="Helical" evidence="6">
    <location>
        <begin position="154"/>
        <end position="173"/>
    </location>
</feature>
<feature type="transmembrane region" description="Helical" evidence="6">
    <location>
        <begin position="91"/>
        <end position="112"/>
    </location>
</feature>
<comment type="subcellular location">
    <subcellularLocation>
        <location evidence="1">Membrane</location>
        <topology evidence="1">Multi-pass membrane protein</topology>
    </subcellularLocation>
</comment>
<dbReference type="InterPro" id="IPR036259">
    <property type="entry name" value="MFS_trans_sf"/>
</dbReference>
<feature type="transmembrane region" description="Helical" evidence="6">
    <location>
        <begin position="185"/>
        <end position="205"/>
    </location>
</feature>
<dbReference type="Gene3D" id="1.20.1250.20">
    <property type="entry name" value="MFS general substrate transporter like domains"/>
    <property type="match status" value="2"/>
</dbReference>
<feature type="transmembrane region" description="Helical" evidence="6">
    <location>
        <begin position="321"/>
        <end position="344"/>
    </location>
</feature>
<keyword evidence="2" id="KW-0813">Transport</keyword>
<dbReference type="RefSeq" id="WP_052511971.1">
    <property type="nucleotide sequence ID" value="NZ_BAND01000067.1"/>
</dbReference>
<dbReference type="AlphaFoldDB" id="A0A023D757"/>
<feature type="transmembrane region" description="Helical" evidence="6">
    <location>
        <begin position="124"/>
        <end position="147"/>
    </location>
</feature>
<feature type="transmembrane region" description="Helical" evidence="6">
    <location>
        <begin position="297"/>
        <end position="315"/>
    </location>
</feature>
<dbReference type="Proteomes" id="UP000019760">
    <property type="component" value="Unassembled WGS sequence"/>
</dbReference>
<dbReference type="GO" id="GO:0022857">
    <property type="term" value="F:transmembrane transporter activity"/>
    <property type="evidence" value="ECO:0007669"/>
    <property type="project" value="InterPro"/>
</dbReference>
<feature type="transmembrane region" description="Helical" evidence="6">
    <location>
        <begin position="267"/>
        <end position="285"/>
    </location>
</feature>
<dbReference type="GO" id="GO:0016020">
    <property type="term" value="C:membrane"/>
    <property type="evidence" value="ECO:0007669"/>
    <property type="project" value="UniProtKB-SubCell"/>
</dbReference>
<evidence type="ECO:0000259" key="7">
    <source>
        <dbReference type="PROSITE" id="PS50850"/>
    </source>
</evidence>
<dbReference type="EMBL" id="BAND01000067">
    <property type="protein sequence ID" value="GAJ29560.1"/>
    <property type="molecule type" value="Genomic_DNA"/>
</dbReference>
<keyword evidence="3 6" id="KW-0812">Transmembrane</keyword>
<keyword evidence="9" id="KW-1185">Reference proteome</keyword>
<comment type="caution">
    <text evidence="8">The sequence shown here is derived from an EMBL/GenBank/DDBJ whole genome shotgun (WGS) entry which is preliminary data.</text>
</comment>
<feature type="transmembrane region" description="Helical" evidence="6">
    <location>
        <begin position="386"/>
        <end position="405"/>
    </location>
</feature>
<evidence type="ECO:0000313" key="9">
    <source>
        <dbReference type="Proteomes" id="UP000019760"/>
    </source>
</evidence>
<dbReference type="OrthoDB" id="7626798at2"/>
<sequence>MSLAVPSEDIVAMTPANHVVPSAVRRFFALAAVTALYFFLMAGSFNALGVVLPAMVRDLGLSWSDAGFGFTLLGLACGLTSPLPAMAIRRFGIVATLVAAGILLGLGFSLLACASSQLQYDLGTLLIGCAFTIGGTVPGTYVVANLFEQSSRPMGIYFGVGGLGSIAGPLFYLGVNDVFHAWRPFWWLCALATGLCGLAAALVVRGIHFGHAHDDTIRTAGWPARAALSVPAFWVIVASYTGCLAISTTLHGFSVQHFTEHGLSSAHAAEIMSLVAFFAAAGSFLAGEVGRIMGARVLTVAATGAMTLAAVDLLLPQSSLTLGVFVLTMGLGVGLSYVASPMLLLEYFGTRQNLELYATMCLISTAAAFGPWFGGAIHDSTGSFRAIFIAFGALGLALTIAVSFLRRPRLRDEA</sequence>
<reference evidence="8 9" key="2">
    <citation type="journal article" date="2014" name="FEMS Microbiol. Lett.">
        <title>Draft genomic DNA sequence of the facultatively methylotrophic bacterium Acidomonas methanolica type strain MB58.</title>
        <authorList>
            <person name="Higashiura N."/>
            <person name="Hadano H."/>
            <person name="Hirakawa H."/>
            <person name="Matsutani M."/>
            <person name="Takabe S."/>
            <person name="Matsushita K."/>
            <person name="Azuma Y."/>
        </authorList>
    </citation>
    <scope>NUCLEOTIDE SEQUENCE [LARGE SCALE GENOMIC DNA]</scope>
    <source>
        <strain evidence="8 9">MB58</strain>
    </source>
</reference>
<dbReference type="PROSITE" id="PS50850">
    <property type="entry name" value="MFS"/>
    <property type="match status" value="1"/>
</dbReference>
<gene>
    <name evidence="8" type="ORF">Amme_067_015</name>
</gene>
<proteinExistence type="predicted"/>
<evidence type="ECO:0000256" key="6">
    <source>
        <dbReference type="SAM" id="Phobius"/>
    </source>
</evidence>
<name>A0A023D757_ACIMT</name>
<dbReference type="PANTHER" id="PTHR23506">
    <property type="entry name" value="GH10249P"/>
    <property type="match status" value="1"/>
</dbReference>